<reference evidence="4" key="1">
    <citation type="submission" date="2015-08" db="EMBL/GenBank/DDBJ databases">
        <title>Genome sequencing project for genomic taxonomy and phylogenomics of Bacillus-like bacteria.</title>
        <authorList>
            <person name="Liu B."/>
            <person name="Wang J."/>
            <person name="Zhu Y."/>
            <person name="Liu G."/>
            <person name="Chen Q."/>
            <person name="Chen Z."/>
            <person name="Lan J."/>
            <person name="Che J."/>
            <person name="Ge C."/>
            <person name="Shi H."/>
            <person name="Pan Z."/>
            <person name="Liu X."/>
        </authorList>
    </citation>
    <scope>NUCLEOTIDE SEQUENCE [LARGE SCALE GENOMIC DNA]</scope>
    <source>
        <strain evidence="4">FJAT-22460</strain>
    </source>
</reference>
<sequence length="393" mass="46016">MTKIGNFGGYEHGRTDGFRKGREDGYRKGHEDAQALSMNPPLHDISLKWREFRCADQIASHFGSPVVLNDHNMECLKETGKSSIWKLEIAANQQRYSIILKIFKAPVNEQKLIELNMYRKVKSILPDLIPDIYMIVEGVNGEDVWVFMEYVPQVKGQVIFTPDCFDRIIPSLAKLHALTYNQNFYKNWEVFEGWLPLYDSDASSLERQKNHERTLEYLDKAMENPELKPRLESSYSNVHSILKKGPIYFPELLHAGKSIIHNDLQTPNMGCHNVAEETWNIKFIDWEGARFSPCWFDMFNLMGVFFAYRKDWRGDEEAVIQRCAPQYAAEMLKYGIQFDTDPVMLYKMAYLQRVLERSLYQQLHWGIDGLKQVYLLDHYLEKLNVWGKELGLY</sequence>
<dbReference type="AlphaFoldDB" id="A0A0M1P0Y5"/>
<organism evidence="3 4">
    <name type="scientific">Paenibacillus solani</name>
    <dbReference type="NCBI Taxonomy" id="1705565"/>
    <lineage>
        <taxon>Bacteria</taxon>
        <taxon>Bacillati</taxon>
        <taxon>Bacillota</taxon>
        <taxon>Bacilli</taxon>
        <taxon>Bacillales</taxon>
        <taxon>Paenibacillaceae</taxon>
        <taxon>Paenibacillus</taxon>
    </lineage>
</organism>
<dbReference type="SUPFAM" id="SSF56112">
    <property type="entry name" value="Protein kinase-like (PK-like)"/>
    <property type="match status" value="1"/>
</dbReference>
<name>A0A0M1P0Y5_9BACL</name>
<dbReference type="OrthoDB" id="2548845at2"/>
<dbReference type="PATRIC" id="fig|1705565.3.peg.2375"/>
<evidence type="ECO:0000313" key="4">
    <source>
        <dbReference type="Proteomes" id="UP000036932"/>
    </source>
</evidence>
<evidence type="ECO:0000256" key="1">
    <source>
        <dbReference type="SAM" id="MobiDB-lite"/>
    </source>
</evidence>
<dbReference type="Proteomes" id="UP000036932">
    <property type="component" value="Unassembled WGS sequence"/>
</dbReference>
<gene>
    <name evidence="3" type="ORF">AM231_02520</name>
</gene>
<feature type="compositionally biased region" description="Basic and acidic residues" evidence="1">
    <location>
        <begin position="11"/>
        <end position="31"/>
    </location>
</feature>
<proteinExistence type="predicted"/>
<feature type="region of interest" description="Disordered" evidence="1">
    <location>
        <begin position="1"/>
        <end position="31"/>
    </location>
</feature>
<dbReference type="Gene3D" id="3.90.1200.10">
    <property type="match status" value="1"/>
</dbReference>
<dbReference type="InterPro" id="IPR002575">
    <property type="entry name" value="Aminoglycoside_PTrfase"/>
</dbReference>
<accession>A0A0M1P0Y5</accession>
<comment type="caution">
    <text evidence="3">The sequence shown here is derived from an EMBL/GenBank/DDBJ whole genome shotgun (WGS) entry which is preliminary data.</text>
</comment>
<evidence type="ECO:0000259" key="2">
    <source>
        <dbReference type="Pfam" id="PF01636"/>
    </source>
</evidence>
<feature type="compositionally biased region" description="Gly residues" evidence="1">
    <location>
        <begin position="1"/>
        <end position="10"/>
    </location>
</feature>
<feature type="domain" description="Aminoglycoside phosphotransferase" evidence="2">
    <location>
        <begin position="97"/>
        <end position="306"/>
    </location>
</feature>
<keyword evidence="4" id="KW-1185">Reference proteome</keyword>
<protein>
    <recommendedName>
        <fullName evidence="2">Aminoglycoside phosphotransferase domain-containing protein</fullName>
    </recommendedName>
</protein>
<evidence type="ECO:0000313" key="3">
    <source>
        <dbReference type="EMBL" id="KOR88126.1"/>
    </source>
</evidence>
<dbReference type="EMBL" id="LIUT01000001">
    <property type="protein sequence ID" value="KOR88126.1"/>
    <property type="molecule type" value="Genomic_DNA"/>
</dbReference>
<dbReference type="InterPro" id="IPR011009">
    <property type="entry name" value="Kinase-like_dom_sf"/>
</dbReference>
<dbReference type="Pfam" id="PF01636">
    <property type="entry name" value="APH"/>
    <property type="match status" value="1"/>
</dbReference>